<organism evidence="1">
    <name type="scientific">Edafosvirus sp</name>
    <dbReference type="NCBI Taxonomy" id="2487765"/>
    <lineage>
        <taxon>Viruses</taxon>
        <taxon>Varidnaviria</taxon>
        <taxon>Bamfordvirae</taxon>
        <taxon>Nucleocytoviricota</taxon>
        <taxon>Megaviricetes</taxon>
        <taxon>Imitervirales</taxon>
        <taxon>Mimiviridae</taxon>
        <taxon>Klosneuvirinae</taxon>
    </lineage>
</organism>
<name>A0A3G4ZZZ7_9VIRU</name>
<protein>
    <submittedName>
        <fullName evidence="1">Uncharacterized protein</fullName>
    </submittedName>
</protein>
<evidence type="ECO:0000313" key="1">
    <source>
        <dbReference type="EMBL" id="AYV78919.1"/>
    </source>
</evidence>
<accession>A0A3G4ZZZ7</accession>
<sequence>MDIHLDVTKVNYKSSLIECPNKNLLIPIELTPDKIILILSI</sequence>
<reference evidence="1" key="1">
    <citation type="submission" date="2018-10" db="EMBL/GenBank/DDBJ databases">
        <title>Hidden diversity of soil giant viruses.</title>
        <authorList>
            <person name="Schulz F."/>
            <person name="Alteio L."/>
            <person name="Goudeau D."/>
            <person name="Ryan E.M."/>
            <person name="Malmstrom R.R."/>
            <person name="Blanchard J."/>
            <person name="Woyke T."/>
        </authorList>
    </citation>
    <scope>NUCLEOTIDE SEQUENCE</scope>
    <source>
        <strain evidence="1">EDV1</strain>
    </source>
</reference>
<dbReference type="EMBL" id="MK072115">
    <property type="protein sequence ID" value="AYV78919.1"/>
    <property type="molecule type" value="Genomic_DNA"/>
</dbReference>
<proteinExistence type="predicted"/>
<gene>
    <name evidence="1" type="ORF">Edafosvirus50_3</name>
</gene>